<dbReference type="InterPro" id="IPR015424">
    <property type="entry name" value="PyrdxlP-dep_Trfase"/>
</dbReference>
<accession>A0AAC9J2N0</accession>
<dbReference type="PANTHER" id="PTHR43586">
    <property type="entry name" value="CYSTEINE DESULFURASE"/>
    <property type="match status" value="1"/>
</dbReference>
<evidence type="ECO:0000313" key="3">
    <source>
        <dbReference type="Proteomes" id="UP000182945"/>
    </source>
</evidence>
<evidence type="ECO:0000313" key="2">
    <source>
        <dbReference type="EMBL" id="APC49579.1"/>
    </source>
</evidence>
<dbReference type="GO" id="GO:0008483">
    <property type="term" value="F:transaminase activity"/>
    <property type="evidence" value="ECO:0007669"/>
    <property type="project" value="UniProtKB-KW"/>
</dbReference>
<sequence length="375" mass="42117">MIQSMNSVREAFPILRDKVQLSSCSQSALHVDVKNAIHRYVNTWEESGMDWGGWMQACENARAQFAKMINADLDEIAIVSSVSHGVSSVASSLQNEKRKKIFVTDFDFPTVGHVWLSHQENYKVEFIKNKLAETITAEDYRNQIDEETLLVSTSHVSFYDGFKQNLKEIATAIHEKGAYLLVDAYQSLGQTPIDVKEMEVDMLTAGLQKYALGTPGIAFLYINKKISERLTPKITGWFGQHDPFAFDIKNISYAEATKRFDSGTFPMINGFAAETALTILNDYGIDKIEQQLELLSAFTINEAEEKGLIVKSPKDIKKKGSNTAIYVKNASEIESKLAQQGVILSARNDVIRIAPHFYNTKDDIRIAIDKLTEIL</sequence>
<reference evidence="2 3" key="1">
    <citation type="submission" date="2016-11" db="EMBL/GenBank/DDBJ databases">
        <title>Complete genome sequencing of Virgibacillus halodenitrificans PDB-F2.</title>
        <authorList>
            <person name="Sun Z."/>
            <person name="Zhou Y."/>
            <person name="Li H."/>
        </authorList>
    </citation>
    <scope>NUCLEOTIDE SEQUENCE [LARGE SCALE GENOMIC DNA]</scope>
    <source>
        <strain evidence="2 3">PDB-F2</strain>
    </source>
</reference>
<organism evidence="2 3">
    <name type="scientific">Virgibacillus halodenitrificans</name>
    <name type="common">Bacillus halodenitrificans</name>
    <dbReference type="NCBI Taxonomy" id="1482"/>
    <lineage>
        <taxon>Bacteria</taxon>
        <taxon>Bacillati</taxon>
        <taxon>Bacillota</taxon>
        <taxon>Bacilli</taxon>
        <taxon>Bacillales</taxon>
        <taxon>Bacillaceae</taxon>
        <taxon>Virgibacillus</taxon>
    </lineage>
</organism>
<keyword evidence="2" id="KW-0808">Transferase</keyword>
<dbReference type="GeneID" id="71515889"/>
<dbReference type="Proteomes" id="UP000182945">
    <property type="component" value="Chromosome"/>
</dbReference>
<dbReference type="InterPro" id="IPR015421">
    <property type="entry name" value="PyrdxlP-dep_Trfase_major"/>
</dbReference>
<dbReference type="SUPFAM" id="SSF53383">
    <property type="entry name" value="PLP-dependent transferases"/>
    <property type="match status" value="1"/>
</dbReference>
<dbReference type="EMBL" id="CP017962">
    <property type="protein sequence ID" value="APC49579.1"/>
    <property type="molecule type" value="Genomic_DNA"/>
</dbReference>
<evidence type="ECO:0000259" key="1">
    <source>
        <dbReference type="Pfam" id="PF00266"/>
    </source>
</evidence>
<dbReference type="Pfam" id="PF00266">
    <property type="entry name" value="Aminotran_5"/>
    <property type="match status" value="1"/>
</dbReference>
<dbReference type="Gene3D" id="3.90.1150.10">
    <property type="entry name" value="Aspartate Aminotransferase, domain 1"/>
    <property type="match status" value="1"/>
</dbReference>
<dbReference type="InterPro" id="IPR015422">
    <property type="entry name" value="PyrdxlP-dep_Trfase_small"/>
</dbReference>
<proteinExistence type="predicted"/>
<keyword evidence="2" id="KW-0032">Aminotransferase</keyword>
<dbReference type="AlphaFoldDB" id="A0AAC9J2N0"/>
<dbReference type="Gene3D" id="3.40.640.10">
    <property type="entry name" value="Type I PLP-dependent aspartate aminotransferase-like (Major domain)"/>
    <property type="match status" value="1"/>
</dbReference>
<gene>
    <name evidence="2" type="ORF">BME96_15870</name>
</gene>
<dbReference type="KEGG" id="vhl:BME96_15870"/>
<name>A0AAC9J2N0_VIRHA</name>
<dbReference type="PANTHER" id="PTHR43586:SF15">
    <property type="entry name" value="BLR3095 PROTEIN"/>
    <property type="match status" value="1"/>
</dbReference>
<dbReference type="InterPro" id="IPR000192">
    <property type="entry name" value="Aminotrans_V_dom"/>
</dbReference>
<protein>
    <submittedName>
        <fullName evidence="2">Aminotransferase</fullName>
    </submittedName>
</protein>
<feature type="domain" description="Aminotransferase class V" evidence="1">
    <location>
        <begin position="54"/>
        <end position="366"/>
    </location>
</feature>
<dbReference type="RefSeq" id="WP_071649589.1">
    <property type="nucleotide sequence ID" value="NZ_CP017962.1"/>
</dbReference>